<name>A0A8X6UBT2_NEPPI</name>
<reference evidence="1" key="1">
    <citation type="submission" date="2020-08" db="EMBL/GenBank/DDBJ databases">
        <title>Multicomponent nature underlies the extraordinary mechanical properties of spider dragline silk.</title>
        <authorList>
            <person name="Kono N."/>
            <person name="Nakamura H."/>
            <person name="Mori M."/>
            <person name="Yoshida Y."/>
            <person name="Ohtoshi R."/>
            <person name="Malay A.D."/>
            <person name="Moran D.A.P."/>
            <person name="Tomita M."/>
            <person name="Numata K."/>
            <person name="Arakawa K."/>
        </authorList>
    </citation>
    <scope>NUCLEOTIDE SEQUENCE</scope>
</reference>
<protein>
    <submittedName>
        <fullName evidence="1">Uncharacterized protein</fullName>
    </submittedName>
</protein>
<dbReference type="EMBL" id="BMAW01025966">
    <property type="protein sequence ID" value="GFT94711.1"/>
    <property type="molecule type" value="Genomic_DNA"/>
</dbReference>
<accession>A0A8X6UBT2</accession>
<gene>
    <name evidence="1" type="ORF">NPIL_88241</name>
</gene>
<organism evidence="1 2">
    <name type="scientific">Nephila pilipes</name>
    <name type="common">Giant wood spider</name>
    <name type="synonym">Nephila maculata</name>
    <dbReference type="NCBI Taxonomy" id="299642"/>
    <lineage>
        <taxon>Eukaryota</taxon>
        <taxon>Metazoa</taxon>
        <taxon>Ecdysozoa</taxon>
        <taxon>Arthropoda</taxon>
        <taxon>Chelicerata</taxon>
        <taxon>Arachnida</taxon>
        <taxon>Araneae</taxon>
        <taxon>Araneomorphae</taxon>
        <taxon>Entelegynae</taxon>
        <taxon>Araneoidea</taxon>
        <taxon>Nephilidae</taxon>
        <taxon>Nephila</taxon>
    </lineage>
</organism>
<evidence type="ECO:0000313" key="1">
    <source>
        <dbReference type="EMBL" id="GFT94711.1"/>
    </source>
</evidence>
<proteinExistence type="predicted"/>
<comment type="caution">
    <text evidence="1">The sequence shown here is derived from an EMBL/GenBank/DDBJ whole genome shotgun (WGS) entry which is preliminary data.</text>
</comment>
<sequence>MRMQLGVEHQLATTRSRLLYSPTSIQNLYYRSLSDVTFWKGSSKIITWNGMLHYKTIGGQKKDFGGIRDICTGFVVRKSIGFGRSCGKWFT</sequence>
<evidence type="ECO:0000313" key="2">
    <source>
        <dbReference type="Proteomes" id="UP000887013"/>
    </source>
</evidence>
<dbReference type="AlphaFoldDB" id="A0A8X6UBT2"/>
<dbReference type="Proteomes" id="UP000887013">
    <property type="component" value="Unassembled WGS sequence"/>
</dbReference>
<keyword evidence="2" id="KW-1185">Reference proteome</keyword>